<dbReference type="OrthoDB" id="5572844at2759"/>
<accession>A0A8H6SRA4</accession>
<dbReference type="GeneID" id="59345531"/>
<dbReference type="PANTHER" id="PTHR28027:SF1">
    <property type="entry name" value="CAMP INDEPENDENT REGULATORY PROTEIN (AFU_ORTHOLOGUE AFUA_3G09640)"/>
    <property type="match status" value="1"/>
</dbReference>
<dbReference type="InterPro" id="IPR018608">
    <property type="entry name" value="Gti1/Pac2"/>
</dbReference>
<protein>
    <recommendedName>
        <fullName evidence="4">cAMP-independent regulatory protein pac2</fullName>
    </recommendedName>
</protein>
<proteinExistence type="predicted"/>
<sequence>MNTTSYQNCCITHPALHIRDINDAHRVLQAVRLNILPLVKRRLSPSERMGLQSGNVFVWEESDTDDGLVRWTEGKRWSQSRMRGDCLIYEEKIDTTEDERREKATRRAFKCFESPEQMVPPPPKRKDRPSKVDGLTKHAYSVTVKLPNHTTTRKWHLVAYFSARESALLPVVEDYPYLRAIEIPRGVFGGHNGRSYGGCIDLFPRPIEPPDAFAHHTISPSQPRENYGPPLALQSPPTQLSSTTANTLPPISPNVYSVPLPPLSSLGHFFPKAPDHYVASAALSQDDRRVLEKFRVIL</sequence>
<gene>
    <name evidence="2" type="ORF">MIND_00627200</name>
</gene>
<dbReference type="PANTHER" id="PTHR28027">
    <property type="entry name" value="TRANSCRIPTIONAL REGULATOR MIT1"/>
    <property type="match status" value="1"/>
</dbReference>
<dbReference type="EMBL" id="JACAZF010000005">
    <property type="protein sequence ID" value="KAF7303964.1"/>
    <property type="molecule type" value="Genomic_DNA"/>
</dbReference>
<feature type="compositionally biased region" description="Polar residues" evidence="1">
    <location>
        <begin position="235"/>
        <end position="244"/>
    </location>
</feature>
<dbReference type="Proteomes" id="UP000636479">
    <property type="component" value="Unassembled WGS sequence"/>
</dbReference>
<dbReference type="Pfam" id="PF09729">
    <property type="entry name" value="Gti1_Pac2"/>
    <property type="match status" value="1"/>
</dbReference>
<name>A0A8H6SRA4_9AGAR</name>
<evidence type="ECO:0000256" key="1">
    <source>
        <dbReference type="SAM" id="MobiDB-lite"/>
    </source>
</evidence>
<comment type="caution">
    <text evidence="2">The sequence shown here is derived from an EMBL/GenBank/DDBJ whole genome shotgun (WGS) entry which is preliminary data.</text>
</comment>
<evidence type="ECO:0008006" key="4">
    <source>
        <dbReference type="Google" id="ProtNLM"/>
    </source>
</evidence>
<evidence type="ECO:0000313" key="2">
    <source>
        <dbReference type="EMBL" id="KAF7303964.1"/>
    </source>
</evidence>
<feature type="region of interest" description="Disordered" evidence="1">
    <location>
        <begin position="214"/>
        <end position="244"/>
    </location>
</feature>
<reference evidence="2" key="1">
    <citation type="submission" date="2020-05" db="EMBL/GenBank/DDBJ databases">
        <title>Mycena genomes resolve the evolution of fungal bioluminescence.</title>
        <authorList>
            <person name="Tsai I.J."/>
        </authorList>
    </citation>
    <scope>NUCLEOTIDE SEQUENCE</scope>
    <source>
        <strain evidence="2">171206Taipei</strain>
    </source>
</reference>
<evidence type="ECO:0000313" key="3">
    <source>
        <dbReference type="Proteomes" id="UP000636479"/>
    </source>
</evidence>
<organism evidence="2 3">
    <name type="scientific">Mycena indigotica</name>
    <dbReference type="NCBI Taxonomy" id="2126181"/>
    <lineage>
        <taxon>Eukaryota</taxon>
        <taxon>Fungi</taxon>
        <taxon>Dikarya</taxon>
        <taxon>Basidiomycota</taxon>
        <taxon>Agaricomycotina</taxon>
        <taxon>Agaricomycetes</taxon>
        <taxon>Agaricomycetidae</taxon>
        <taxon>Agaricales</taxon>
        <taxon>Marasmiineae</taxon>
        <taxon>Mycenaceae</taxon>
        <taxon>Mycena</taxon>
    </lineage>
</organism>
<dbReference type="GO" id="GO:0003677">
    <property type="term" value="F:DNA binding"/>
    <property type="evidence" value="ECO:0007669"/>
    <property type="project" value="TreeGrafter"/>
</dbReference>
<dbReference type="AlphaFoldDB" id="A0A8H6SRA4"/>
<keyword evidence="3" id="KW-1185">Reference proteome</keyword>
<dbReference type="RefSeq" id="XP_037220936.1">
    <property type="nucleotide sequence ID" value="XM_037363015.1"/>
</dbReference>